<feature type="domain" description="Transglutaminase-like" evidence="2">
    <location>
        <begin position="45"/>
        <end position="146"/>
    </location>
</feature>
<keyword evidence="4" id="KW-1185">Reference proteome</keyword>
<dbReference type="PANTHER" id="PTHR33490">
    <property type="entry name" value="BLR5614 PROTEIN-RELATED"/>
    <property type="match status" value="1"/>
</dbReference>
<protein>
    <submittedName>
        <fullName evidence="3">Transglutaminase family protein</fullName>
    </submittedName>
</protein>
<gene>
    <name evidence="3" type="ORF">HF995_06940</name>
</gene>
<proteinExistence type="predicted"/>
<dbReference type="EMBL" id="JAAXOW010000002">
    <property type="protein sequence ID" value="NKX93012.1"/>
    <property type="molecule type" value="Genomic_DNA"/>
</dbReference>
<dbReference type="Pfam" id="PF01841">
    <property type="entry name" value="Transglut_core"/>
    <property type="match status" value="1"/>
</dbReference>
<dbReference type="SUPFAM" id="SSF54001">
    <property type="entry name" value="Cysteine proteinases"/>
    <property type="match status" value="1"/>
</dbReference>
<evidence type="ECO:0000256" key="1">
    <source>
        <dbReference type="SAM" id="MobiDB-lite"/>
    </source>
</evidence>
<comment type="caution">
    <text evidence="3">The sequence shown here is derived from an EMBL/GenBank/DDBJ whole genome shotgun (WGS) entry which is preliminary data.</text>
</comment>
<reference evidence="3 4" key="1">
    <citation type="submission" date="2020-04" db="EMBL/GenBank/DDBJ databases">
        <title>MicrobeNet Type strains.</title>
        <authorList>
            <person name="Nicholson A.C."/>
        </authorList>
    </citation>
    <scope>NUCLEOTIDE SEQUENCE [LARGE SCALE GENOMIC DNA]</scope>
    <source>
        <strain evidence="3 4">ATCC BAA-789</strain>
    </source>
</reference>
<dbReference type="PANTHER" id="PTHR33490:SF3">
    <property type="entry name" value="CONSERVED INTEGRAL MEMBRANE PROTEIN"/>
    <property type="match status" value="1"/>
</dbReference>
<feature type="region of interest" description="Disordered" evidence="1">
    <location>
        <begin position="1"/>
        <end position="21"/>
    </location>
</feature>
<dbReference type="InterPro" id="IPR038765">
    <property type="entry name" value="Papain-like_cys_pep_sf"/>
</dbReference>
<evidence type="ECO:0000313" key="3">
    <source>
        <dbReference type="EMBL" id="NKX93012.1"/>
    </source>
</evidence>
<evidence type="ECO:0000259" key="2">
    <source>
        <dbReference type="Pfam" id="PF01841"/>
    </source>
</evidence>
<name>A0A9X5FDB2_9MICO</name>
<sequence>MGTSCGRPDLRHNGHVTTEAPTPTDYLRANAWVESDHPDVVRLGTELRAAHPDDVDFARASFEWVRDEVAHSYDVKDPRVTLSATDVLHERVGLCYAKSVLYAAVLRSQGVPAALGYQRLRSSSGGFVLHGLVSVHLDGAWHRQDPRGNKPGVDAQFSIGTESLVYRVDESVGERDYRTLYDEPAPEVVAALSSASDVLVCQLPAELAQP</sequence>
<dbReference type="AlphaFoldDB" id="A0A9X5FDB2"/>
<dbReference type="Proteomes" id="UP000774283">
    <property type="component" value="Unassembled WGS sequence"/>
</dbReference>
<dbReference type="InterPro" id="IPR002931">
    <property type="entry name" value="Transglutaminase-like"/>
</dbReference>
<organism evidence="3 4">
    <name type="scientific">Sanguibacter hominis ATCC BAA-789</name>
    <dbReference type="NCBI Taxonomy" id="1312740"/>
    <lineage>
        <taxon>Bacteria</taxon>
        <taxon>Bacillati</taxon>
        <taxon>Actinomycetota</taxon>
        <taxon>Actinomycetes</taxon>
        <taxon>Micrococcales</taxon>
        <taxon>Sanguibacteraceae</taxon>
        <taxon>Sanguibacter</taxon>
    </lineage>
</organism>
<accession>A0A9X5FDB2</accession>
<dbReference type="Gene3D" id="3.10.620.30">
    <property type="match status" value="1"/>
</dbReference>
<evidence type="ECO:0000313" key="4">
    <source>
        <dbReference type="Proteomes" id="UP000774283"/>
    </source>
</evidence>